<dbReference type="EMBL" id="JFKC01000043">
    <property type="protein sequence ID" value="OSQ42685.1"/>
    <property type="molecule type" value="Genomic_DNA"/>
</dbReference>
<dbReference type="Proteomes" id="UP000193926">
    <property type="component" value="Unassembled WGS sequence"/>
</dbReference>
<evidence type="ECO:0000259" key="2">
    <source>
        <dbReference type="Pfam" id="PF08386"/>
    </source>
</evidence>
<reference evidence="3 4" key="1">
    <citation type="submission" date="2014-03" db="EMBL/GenBank/DDBJ databases">
        <title>The draft genome sequence of Marivita geojedonensis KCTC 23882.</title>
        <authorList>
            <person name="Lai Q."/>
            <person name="Shao Z."/>
        </authorList>
    </citation>
    <scope>NUCLEOTIDE SEQUENCE [LARGE SCALE GENOMIC DNA]</scope>
    <source>
        <strain evidence="3 4">DPG-138</strain>
    </source>
</reference>
<protein>
    <recommendedName>
        <fullName evidence="2">Peptidase S33 tripeptidyl aminopeptidase-like C-terminal domain-containing protein</fullName>
    </recommendedName>
</protein>
<evidence type="ECO:0000256" key="1">
    <source>
        <dbReference type="SAM" id="SignalP"/>
    </source>
</evidence>
<name>A0A1X4N8Q0_9RHOB</name>
<keyword evidence="1" id="KW-0732">Signal</keyword>
<dbReference type="AlphaFoldDB" id="A0A1X4N8Q0"/>
<evidence type="ECO:0000313" key="4">
    <source>
        <dbReference type="Proteomes" id="UP000193926"/>
    </source>
</evidence>
<feature type="domain" description="Peptidase S33 tripeptidyl aminopeptidase-like C-terminal" evidence="2">
    <location>
        <begin position="567"/>
        <end position="647"/>
    </location>
</feature>
<dbReference type="SUPFAM" id="SSF53474">
    <property type="entry name" value="alpha/beta-Hydrolases"/>
    <property type="match status" value="1"/>
</dbReference>
<feature type="signal peptide" evidence="1">
    <location>
        <begin position="1"/>
        <end position="22"/>
    </location>
</feature>
<dbReference type="Pfam" id="PF08386">
    <property type="entry name" value="Abhydrolase_4"/>
    <property type="match status" value="1"/>
</dbReference>
<feature type="chain" id="PRO_5013390031" description="Peptidase S33 tripeptidyl aminopeptidase-like C-terminal domain-containing protein" evidence="1">
    <location>
        <begin position="23"/>
        <end position="670"/>
    </location>
</feature>
<sequence>MKSVRSGLLQIGVLPLMGLAFGAEPTFAQANVGNPLPLSTQTISCPMSLPAADIDGETMICGQIEVPENWDNPSDRTLLITYAIAKAKNAAPFADPILYFEGGPGISALEEIEWLNGNTSRLRQTRDIIFFDQRGIRYSSALECPPAIKSTINEIVIPDDVDQEALGRTVNDISPDSDADALLVAAEILGPGDEAQNCAPYFEEQGIDLSQYSSYSNALDAIALMNALGYSSYNLYGISYGSNHTMEVMRYYDENDAADLPAVRSVLIDGVVGVWNDWLAVNIAFPNVILDAFERCEADDACSASYPDIRQRALDLVDDVATAPLVIDDDTTITIDDLRLVWRSSAVDKEVLVYLPRLVDELERGETGLYTRLQDGSLLGVSGSGLPVLNNPFDPIALEANDVATQMRLLATEVDRLAAQSKRLSEAYDRDIALPQFFADELATSAEQLPQAPRHQINVFLGRVAVSAPDRNQLTQVVTEFPDGERDLLLSLIGLMDDDEIAEVYDILSEPLYRERLVEVFSIIQTVIHCNDRVFDLQRTFETLRASDAPELIPVGVGAVDFGFGVRCAAYGLSASPSEPISNSSGFPVLVSNGSLDTSTPPIWGETIFEGLQNARMVTFPNSNHGATRETQCARDITSAFFMYPEEELNLDCVDGLRPVFVIPGDELPE</sequence>
<gene>
    <name evidence="3" type="ORF">MGEO_20335</name>
</gene>
<dbReference type="STRING" id="1123756.MGEO_20335"/>
<keyword evidence="4" id="KW-1185">Reference proteome</keyword>
<accession>A0A1X4N8Q0</accession>
<comment type="caution">
    <text evidence="3">The sequence shown here is derived from an EMBL/GenBank/DDBJ whole genome shotgun (WGS) entry which is preliminary data.</text>
</comment>
<evidence type="ECO:0000313" key="3">
    <source>
        <dbReference type="EMBL" id="OSQ42685.1"/>
    </source>
</evidence>
<dbReference type="InterPro" id="IPR013595">
    <property type="entry name" value="Pept_S33_TAP-like_C"/>
</dbReference>
<organism evidence="3 4">
    <name type="scientific">Marivita geojedonensis</name>
    <dbReference type="NCBI Taxonomy" id="1123756"/>
    <lineage>
        <taxon>Bacteria</taxon>
        <taxon>Pseudomonadati</taxon>
        <taxon>Pseudomonadota</taxon>
        <taxon>Alphaproteobacteria</taxon>
        <taxon>Rhodobacterales</taxon>
        <taxon>Roseobacteraceae</taxon>
        <taxon>Marivita</taxon>
    </lineage>
</organism>
<dbReference type="Gene3D" id="3.40.50.1820">
    <property type="entry name" value="alpha/beta hydrolase"/>
    <property type="match status" value="2"/>
</dbReference>
<dbReference type="InterPro" id="IPR029058">
    <property type="entry name" value="AB_hydrolase_fold"/>
</dbReference>
<proteinExistence type="predicted"/>